<proteinExistence type="predicted"/>
<protein>
    <recommendedName>
        <fullName evidence="3">Outer membrane protein</fullName>
    </recommendedName>
</protein>
<accession>I0EPW8</accession>
<gene>
    <name evidence="1" type="ordered locus">HCW_08660</name>
</gene>
<dbReference type="HOGENOM" id="CLU_1203498_0_0_7"/>
<organism evidence="1 2">
    <name type="scientific">Helicobacter cetorum (strain ATCC BAA-429 / MIT 00-7128)</name>
    <dbReference type="NCBI Taxonomy" id="182217"/>
    <lineage>
        <taxon>Bacteria</taxon>
        <taxon>Pseudomonadati</taxon>
        <taxon>Campylobacterota</taxon>
        <taxon>Epsilonproteobacteria</taxon>
        <taxon>Campylobacterales</taxon>
        <taxon>Helicobacteraceae</taxon>
        <taxon>Helicobacter</taxon>
    </lineage>
</organism>
<sequence length="221" mass="24375">MKKLKTFAKGLISLALLLECQAKDSKDVAKQKVKLADKSAFYLGVGYQLSAINTSYSTKSIADSYYMVGNGFGVVLGGKFLTQRKNLEHVGLRYGIFYDQTFSSYHSYISTYGMELSGLWDFTNTPKHFFGLEVGIGIAGASYLPGNALHGIIAKNLGQQNSLFQLLVNVGARFGLGHNEIALGLKFPTIANTKNQTINGLSATTLWHRLPVMYINYIYNF</sequence>
<keyword evidence="2" id="KW-1185">Reference proteome</keyword>
<dbReference type="PATRIC" id="fig|182217.3.peg.1836"/>
<evidence type="ECO:0008006" key="3">
    <source>
        <dbReference type="Google" id="ProtNLM"/>
    </source>
</evidence>
<dbReference type="Pfam" id="PF01856">
    <property type="entry name" value="HP_OMP"/>
    <property type="match status" value="1"/>
</dbReference>
<name>I0EPW8_HELC0</name>
<dbReference type="KEGG" id="hce:HCW_08660"/>
<evidence type="ECO:0000313" key="2">
    <source>
        <dbReference type="Proteomes" id="UP000005010"/>
    </source>
</evidence>
<dbReference type="AlphaFoldDB" id="I0EPW8"/>
<evidence type="ECO:0000313" key="1">
    <source>
        <dbReference type="EMBL" id="AFI04987.1"/>
    </source>
</evidence>
<dbReference type="EMBL" id="CP003479">
    <property type="protein sequence ID" value="AFI04987.1"/>
    <property type="molecule type" value="Genomic_DNA"/>
</dbReference>
<reference evidence="2" key="1">
    <citation type="submission" date="2012-04" db="EMBL/GenBank/DDBJ databases">
        <title>Complete genome sequence of Helicobacter cetorum strain MIT 00-7128.</title>
        <authorList>
            <person name="Kersulyte D."/>
            <person name="Berg D.E."/>
        </authorList>
    </citation>
    <scope>NUCLEOTIDE SEQUENCE [LARGE SCALE GENOMIC DNA]</scope>
    <source>
        <strain evidence="2">MIT 00-7128</strain>
    </source>
</reference>
<dbReference type="InterPro" id="IPR002718">
    <property type="entry name" value="OMP_Helicobacter"/>
</dbReference>
<dbReference type="Proteomes" id="UP000005010">
    <property type="component" value="Chromosome"/>
</dbReference>